<comment type="caution">
    <text evidence="2">The sequence shown here is derived from an EMBL/GenBank/DDBJ whole genome shotgun (WGS) entry which is preliminary data.</text>
</comment>
<feature type="domain" description="STAS" evidence="1">
    <location>
        <begin position="39"/>
        <end position="88"/>
    </location>
</feature>
<dbReference type="Gene3D" id="3.30.750.24">
    <property type="entry name" value="STAS domain"/>
    <property type="match status" value="1"/>
</dbReference>
<dbReference type="InterPro" id="IPR058548">
    <property type="entry name" value="MlaB-like_STAS"/>
</dbReference>
<sequence>MSLTVTRDDQTLIVQGRLDLHSVPDLAAHRDEWRGVQRLDLQALDSVDSAGLAWLLELETQQRQPQGAALAWCHCPASLRRLMALYDLGLDGEQLRSSTDIEEKSDGSERD</sequence>
<dbReference type="InterPro" id="IPR036513">
    <property type="entry name" value="STAS_dom_sf"/>
</dbReference>
<evidence type="ECO:0000313" key="2">
    <source>
        <dbReference type="EMBL" id="GAA4901552.1"/>
    </source>
</evidence>
<protein>
    <recommendedName>
        <fullName evidence="1">STAS domain-containing protein</fullName>
    </recommendedName>
</protein>
<accession>A0ABP9FGI3</accession>
<name>A0ABP9FGI3_9GAMM</name>
<dbReference type="SUPFAM" id="SSF52091">
    <property type="entry name" value="SpoIIaa-like"/>
    <property type="match status" value="1"/>
</dbReference>
<keyword evidence="3" id="KW-1185">Reference proteome</keyword>
<dbReference type="Pfam" id="PF13466">
    <property type="entry name" value="STAS_2"/>
    <property type="match status" value="1"/>
</dbReference>
<dbReference type="InterPro" id="IPR002645">
    <property type="entry name" value="STAS_dom"/>
</dbReference>
<organism evidence="2 3">
    <name type="scientific">Ferrimonas pelagia</name>
    <dbReference type="NCBI Taxonomy" id="1177826"/>
    <lineage>
        <taxon>Bacteria</taxon>
        <taxon>Pseudomonadati</taxon>
        <taxon>Pseudomonadota</taxon>
        <taxon>Gammaproteobacteria</taxon>
        <taxon>Alteromonadales</taxon>
        <taxon>Ferrimonadaceae</taxon>
        <taxon>Ferrimonas</taxon>
    </lineage>
</organism>
<dbReference type="RefSeq" id="WP_345337233.1">
    <property type="nucleotide sequence ID" value="NZ_BAABJZ010000105.1"/>
</dbReference>
<dbReference type="Proteomes" id="UP001499988">
    <property type="component" value="Unassembled WGS sequence"/>
</dbReference>
<proteinExistence type="predicted"/>
<dbReference type="PROSITE" id="PS50801">
    <property type="entry name" value="STAS"/>
    <property type="match status" value="1"/>
</dbReference>
<reference evidence="3" key="1">
    <citation type="journal article" date="2019" name="Int. J. Syst. Evol. Microbiol.">
        <title>The Global Catalogue of Microorganisms (GCM) 10K type strain sequencing project: providing services to taxonomists for standard genome sequencing and annotation.</title>
        <authorList>
            <consortium name="The Broad Institute Genomics Platform"/>
            <consortium name="The Broad Institute Genome Sequencing Center for Infectious Disease"/>
            <person name="Wu L."/>
            <person name="Ma J."/>
        </authorList>
    </citation>
    <scope>NUCLEOTIDE SEQUENCE [LARGE SCALE GENOMIC DNA]</scope>
    <source>
        <strain evidence="3">JCM 18401</strain>
    </source>
</reference>
<dbReference type="CDD" id="cd07043">
    <property type="entry name" value="STAS_anti-anti-sigma_factors"/>
    <property type="match status" value="1"/>
</dbReference>
<evidence type="ECO:0000313" key="3">
    <source>
        <dbReference type="Proteomes" id="UP001499988"/>
    </source>
</evidence>
<gene>
    <name evidence="2" type="ORF">GCM10023333_39530</name>
</gene>
<evidence type="ECO:0000259" key="1">
    <source>
        <dbReference type="PROSITE" id="PS50801"/>
    </source>
</evidence>
<dbReference type="EMBL" id="BAABJZ010000105">
    <property type="protein sequence ID" value="GAA4901552.1"/>
    <property type="molecule type" value="Genomic_DNA"/>
</dbReference>